<feature type="region of interest" description="Disordered" evidence="1">
    <location>
        <begin position="374"/>
        <end position="394"/>
    </location>
</feature>
<accession>A0A0G4I241</accession>
<reference evidence="3" key="1">
    <citation type="submission" date="2014-11" db="EMBL/GenBank/DDBJ databases">
        <authorList>
            <person name="Otto D Thomas"/>
            <person name="Naeem Raeece"/>
        </authorList>
    </citation>
    <scope>NUCLEOTIDE SEQUENCE</scope>
</reference>
<dbReference type="VEuPathDB" id="CryptoDB:Cvel_10301"/>
<feature type="chain" id="PRO_5005192115" evidence="2">
    <location>
        <begin position="18"/>
        <end position="430"/>
    </location>
</feature>
<evidence type="ECO:0000256" key="2">
    <source>
        <dbReference type="SAM" id="SignalP"/>
    </source>
</evidence>
<feature type="compositionally biased region" description="Basic and acidic residues" evidence="1">
    <location>
        <begin position="300"/>
        <end position="316"/>
    </location>
</feature>
<dbReference type="EMBL" id="CDMZ01004807">
    <property type="protein sequence ID" value="CEM50967.1"/>
    <property type="molecule type" value="Genomic_DNA"/>
</dbReference>
<evidence type="ECO:0000256" key="1">
    <source>
        <dbReference type="SAM" id="MobiDB-lite"/>
    </source>
</evidence>
<name>A0A0G4I241_9ALVE</name>
<feature type="region of interest" description="Disordered" evidence="1">
    <location>
        <begin position="300"/>
        <end position="319"/>
    </location>
</feature>
<organism evidence="3">
    <name type="scientific">Chromera velia CCMP2878</name>
    <dbReference type="NCBI Taxonomy" id="1169474"/>
    <lineage>
        <taxon>Eukaryota</taxon>
        <taxon>Sar</taxon>
        <taxon>Alveolata</taxon>
        <taxon>Colpodellida</taxon>
        <taxon>Chromeraceae</taxon>
        <taxon>Chromera</taxon>
    </lineage>
</organism>
<gene>
    <name evidence="3" type="ORF">Cvel_10301</name>
</gene>
<protein>
    <submittedName>
        <fullName evidence="3">Uncharacterized protein</fullName>
    </submittedName>
</protein>
<sequence>MAFKAAFFCCLLPLCSAFAPLKSRIRHGVERGDRASARVLEFVEPSSNVRVVLLGCMHFNPASGRLVRRTLDDIAQRGELSSVLIELCPDRWKEFGTASGLEDDEMIVAFERAQAHRVPTILGDENVRTIFSNLIADFRQTCIELVTPWRGGWASLFKDLREISKVHLPSGKGYLGWKDFFDREFLRGLPVAFLRYPRQTRLVEKLYKNWPFILGFFLLDEVLEHFIYSLDLDGTAKTAAEGGAVDVVAKPEAYVEFLGAVAFVVVALLPYIRPMLKTVLRDRNQVIAQNILKECRRLGEEAGEGDGKGKPEEAPVRPRSPLFLALPKGKSAALSSESLGQMGVDVGREEEGIELPDGWEDTREFTLYDRKRQKRSNRSEVLQSEEGSGDVSEAKVKTVVAVLGSLHCNGVKKLISEGLIREDMPQRRVR</sequence>
<dbReference type="AlphaFoldDB" id="A0A0G4I241"/>
<proteinExistence type="predicted"/>
<keyword evidence="2" id="KW-0732">Signal</keyword>
<evidence type="ECO:0000313" key="3">
    <source>
        <dbReference type="EMBL" id="CEM50967.1"/>
    </source>
</evidence>
<feature type="signal peptide" evidence="2">
    <location>
        <begin position="1"/>
        <end position="17"/>
    </location>
</feature>